<evidence type="ECO:0000313" key="3">
    <source>
        <dbReference type="Proteomes" id="UP000498740"/>
    </source>
</evidence>
<evidence type="ECO:0000256" key="1">
    <source>
        <dbReference type="SAM" id="MobiDB-lite"/>
    </source>
</evidence>
<dbReference type="AlphaFoldDB" id="A0A7J0CH35"/>
<proteinExistence type="predicted"/>
<accession>A0A7J0CH35</accession>
<comment type="caution">
    <text evidence="2">The sequence shown here is derived from an EMBL/GenBank/DDBJ whole genome shotgun (WGS) entry which is preliminary data.</text>
</comment>
<organism evidence="2 3">
    <name type="scientific">Streptomyces microflavus</name>
    <name type="common">Streptomyces lipmanii</name>
    <dbReference type="NCBI Taxonomy" id="1919"/>
    <lineage>
        <taxon>Bacteria</taxon>
        <taxon>Bacillati</taxon>
        <taxon>Actinomycetota</taxon>
        <taxon>Actinomycetes</taxon>
        <taxon>Kitasatosporales</taxon>
        <taxon>Streptomycetaceae</taxon>
        <taxon>Streptomyces</taxon>
    </lineage>
</organism>
<dbReference type="EMBL" id="BLWD01000001">
    <property type="protein sequence ID" value="GFN01823.1"/>
    <property type="molecule type" value="Genomic_DNA"/>
</dbReference>
<feature type="region of interest" description="Disordered" evidence="1">
    <location>
        <begin position="26"/>
        <end position="61"/>
    </location>
</feature>
<reference evidence="2 3" key="1">
    <citation type="submission" date="2020-05" db="EMBL/GenBank/DDBJ databases">
        <title>Whole genome shotgun sequence of Streptomyces microflavus NBRC 13062.</title>
        <authorList>
            <person name="Komaki H."/>
            <person name="Tamura T."/>
        </authorList>
    </citation>
    <scope>NUCLEOTIDE SEQUENCE [LARGE SCALE GENOMIC DNA]</scope>
    <source>
        <strain evidence="2 3">NBRC 13062</strain>
    </source>
</reference>
<protein>
    <submittedName>
        <fullName evidence="2">Uncharacterized protein</fullName>
    </submittedName>
</protein>
<dbReference type="Gene3D" id="3.20.20.140">
    <property type="entry name" value="Metal-dependent hydrolases"/>
    <property type="match status" value="1"/>
</dbReference>
<evidence type="ECO:0000313" key="2">
    <source>
        <dbReference type="EMBL" id="GFN01823.1"/>
    </source>
</evidence>
<name>A0A7J0CH35_STRMI</name>
<gene>
    <name evidence="2" type="ORF">Smic_03790</name>
</gene>
<sequence>MAFPQHGVVRTPGTRELLEEAVRTGAVDRGGGIDPIGFDEALPPGQGDREPCVLRPGAAGA</sequence>
<dbReference type="Proteomes" id="UP000498740">
    <property type="component" value="Unassembled WGS sequence"/>
</dbReference>